<dbReference type="Gene3D" id="3.40.190.10">
    <property type="entry name" value="Periplasmic binding protein-like II"/>
    <property type="match status" value="2"/>
</dbReference>
<evidence type="ECO:0000313" key="6">
    <source>
        <dbReference type="EMBL" id="EEQ10295.1"/>
    </source>
</evidence>
<dbReference type="CDD" id="cd08466">
    <property type="entry name" value="PBP2_LeuO"/>
    <property type="match status" value="1"/>
</dbReference>
<dbReference type="PRINTS" id="PR00039">
    <property type="entry name" value="HTHLYSR"/>
</dbReference>
<dbReference type="PANTHER" id="PTHR30118:SF6">
    <property type="entry name" value="HTH-TYPE TRANSCRIPTIONAL REGULATOR LEUO"/>
    <property type="match status" value="1"/>
</dbReference>
<evidence type="ECO:0000256" key="2">
    <source>
        <dbReference type="ARBA" id="ARBA00023015"/>
    </source>
</evidence>
<keyword evidence="2" id="KW-0805">Transcription regulation</keyword>
<protein>
    <submittedName>
        <fullName evidence="6">HTH-type transcriptional regulator leuO</fullName>
    </submittedName>
</protein>
<proteinExistence type="inferred from homology"/>
<accession>A0ABM9Y8V7</accession>
<evidence type="ECO:0000313" key="7">
    <source>
        <dbReference type="Proteomes" id="UP000003027"/>
    </source>
</evidence>
<sequence>MELSMSEHNLVTDSQATKKECSEVHLRSVDLNLLTVFDAVMQMHNVTRAAQALGMSQPAVSNAVARLKVMFNDELFVRYGRGIQPTARARQLFGPVRQALQLVQNELPGAGFEAKNSGRIFNLSICSPLDIRLTAQIIERVKQLAPNVQLIIRSNLNENIEHQLRYQETEFVIGYTKFERPDFHDISLFDDESVLAVSKDHPRIDNSITQEQLISEPHAVVSLDKVGSFSELYYESIVSAQTIAYESTDMNSVLNIVSQTSFVAIAPRWLVQKYSETLNLKLISLPWKENVSRPCYLTWHESTDRDKGHQWMKELLGQLNTPL</sequence>
<dbReference type="InterPro" id="IPR036388">
    <property type="entry name" value="WH-like_DNA-bd_sf"/>
</dbReference>
<dbReference type="InterPro" id="IPR000847">
    <property type="entry name" value="LysR_HTH_N"/>
</dbReference>
<dbReference type="Proteomes" id="UP000003027">
    <property type="component" value="Unassembled WGS sequence"/>
</dbReference>
<evidence type="ECO:0000259" key="5">
    <source>
        <dbReference type="PROSITE" id="PS50931"/>
    </source>
</evidence>
<dbReference type="PANTHER" id="PTHR30118">
    <property type="entry name" value="HTH-TYPE TRANSCRIPTIONAL REGULATOR LEUO-RELATED"/>
    <property type="match status" value="1"/>
</dbReference>
<keyword evidence="4" id="KW-0804">Transcription</keyword>
<keyword evidence="3" id="KW-0238">DNA-binding</keyword>
<dbReference type="Pfam" id="PF00126">
    <property type="entry name" value="HTH_1"/>
    <property type="match status" value="1"/>
</dbReference>
<feature type="domain" description="HTH lysR-type" evidence="5">
    <location>
        <begin position="29"/>
        <end position="86"/>
    </location>
</feature>
<organism evidence="6 7">
    <name type="scientific">Yersinia mollaretii (strain ATCC 43969 / DSM 18520 / CIP 103324 / CNY 7263 / WAIP 204)</name>
    <dbReference type="NCBI Taxonomy" id="349967"/>
    <lineage>
        <taxon>Bacteria</taxon>
        <taxon>Pseudomonadati</taxon>
        <taxon>Pseudomonadota</taxon>
        <taxon>Gammaproteobacteria</taxon>
        <taxon>Enterobacterales</taxon>
        <taxon>Yersiniaceae</taxon>
        <taxon>Yersinia</taxon>
    </lineage>
</organism>
<dbReference type="InterPro" id="IPR005119">
    <property type="entry name" value="LysR_subst-bd"/>
</dbReference>
<dbReference type="PROSITE" id="PS50931">
    <property type="entry name" value="HTH_LYSR"/>
    <property type="match status" value="1"/>
</dbReference>
<reference evidence="6" key="1">
    <citation type="submission" date="2008-12" db="EMBL/GenBank/DDBJ databases">
        <title>Annotation of the Yersinia mollaretii ATCC 43969 genome.</title>
        <authorList>
            <person name="Read T.D."/>
            <person name="Akmal A."/>
            <person name="Bishop-Lilly K."/>
            <person name="Chen P.E."/>
            <person name="Cook C."/>
            <person name="Kiley M.P."/>
            <person name="Lentz S."/>
            <person name="Mateczun A."/>
            <person name="Nagarajan N."/>
            <person name="Nolan N."/>
            <person name="Osborne B.I."/>
            <person name="Pop M."/>
            <person name="Sozhamannan S."/>
            <person name="Stewart A.C."/>
            <person name="Sulakvelidze A."/>
            <person name="Thomason B."/>
            <person name="Willner K."/>
            <person name="Zwick M.E."/>
        </authorList>
    </citation>
    <scope>NUCLEOTIDE SEQUENCE [LARGE SCALE GENOMIC DNA]</scope>
    <source>
        <strain evidence="6">ATCC 43969</strain>
    </source>
</reference>
<evidence type="ECO:0000256" key="3">
    <source>
        <dbReference type="ARBA" id="ARBA00023125"/>
    </source>
</evidence>
<dbReference type="InterPro" id="IPR050389">
    <property type="entry name" value="LysR-type_TF"/>
</dbReference>
<dbReference type="Gene3D" id="1.10.10.10">
    <property type="entry name" value="Winged helix-like DNA-binding domain superfamily/Winged helix DNA-binding domain"/>
    <property type="match status" value="1"/>
</dbReference>
<evidence type="ECO:0000256" key="4">
    <source>
        <dbReference type="ARBA" id="ARBA00023163"/>
    </source>
</evidence>
<keyword evidence="7" id="KW-1185">Reference proteome</keyword>
<name>A0ABM9Y8V7_YERMW</name>
<dbReference type="EMBL" id="AALD02000021">
    <property type="protein sequence ID" value="EEQ10295.1"/>
    <property type="molecule type" value="Genomic_DNA"/>
</dbReference>
<evidence type="ECO:0000256" key="1">
    <source>
        <dbReference type="ARBA" id="ARBA00009437"/>
    </source>
</evidence>
<comment type="caution">
    <text evidence="6">The sequence shown here is derived from an EMBL/GenBank/DDBJ whole genome shotgun (WGS) entry which is preliminary data.</text>
</comment>
<dbReference type="SUPFAM" id="SSF46785">
    <property type="entry name" value="Winged helix' DNA-binding domain"/>
    <property type="match status" value="1"/>
</dbReference>
<dbReference type="SUPFAM" id="SSF53850">
    <property type="entry name" value="Periplasmic binding protein-like II"/>
    <property type="match status" value="1"/>
</dbReference>
<dbReference type="Pfam" id="PF03466">
    <property type="entry name" value="LysR_substrate"/>
    <property type="match status" value="1"/>
</dbReference>
<dbReference type="NCBIfam" id="NF007063">
    <property type="entry name" value="PRK09508.1"/>
    <property type="match status" value="1"/>
</dbReference>
<gene>
    <name evidence="6" type="ORF">ymoll0001_8020</name>
</gene>
<comment type="similarity">
    <text evidence="1">Belongs to the LysR transcriptional regulatory family.</text>
</comment>
<dbReference type="InterPro" id="IPR036390">
    <property type="entry name" value="WH_DNA-bd_sf"/>
</dbReference>